<name>A0A4R2L996_9GAMM</name>
<dbReference type="PANTHER" id="PTHR11142:SF0">
    <property type="entry name" value="TRNA PSEUDOURIDINE SYNTHASE-LIKE 1"/>
    <property type="match status" value="1"/>
</dbReference>
<evidence type="ECO:0000256" key="1">
    <source>
        <dbReference type="ARBA" id="ARBA00009375"/>
    </source>
</evidence>
<sequence length="259" mass="28197">MRIALGIEYDGAGFRGWQSQEAGVRTVQGCLEAALSRIAAHAIDVICAGRTDAGVHGLGQVVHFDTSARRAGTAWVLGSNALLPADVSVRWMCEVPGHFHARFSAVARRYRYVILNRRQRSALVHGRATPYHRPLDAERMHAAGQALLGEHDFSAYRAAGCQATHPRRALYALTVGRRGDYVVLEVEANAFLHHMVRNIAGVLLAIGAGERPVDWAGQVLAGRDRRAGGVTAPPDGLYFLHVQYPQGFVLPQPDNPFIP</sequence>
<dbReference type="InterPro" id="IPR020103">
    <property type="entry name" value="PsdUridine_synth_cat_dom_sf"/>
</dbReference>
<dbReference type="InterPro" id="IPR020097">
    <property type="entry name" value="PsdUridine_synth_TruA_a/b_dom"/>
</dbReference>
<dbReference type="Gene3D" id="3.30.70.580">
    <property type="entry name" value="Pseudouridine synthase I, catalytic domain, N-terminal subdomain"/>
    <property type="match status" value="1"/>
</dbReference>
<dbReference type="CDD" id="cd02570">
    <property type="entry name" value="PseudoU_synth_EcTruA"/>
    <property type="match status" value="1"/>
</dbReference>
<evidence type="ECO:0000256" key="6">
    <source>
        <dbReference type="PIRSR" id="PIRSR001430-2"/>
    </source>
</evidence>
<protein>
    <recommendedName>
        <fullName evidence="4">tRNA pseudouridine synthase A</fullName>
        <ecNumber evidence="4">5.4.99.12</ecNumber>
    </recommendedName>
    <alternativeName>
        <fullName evidence="4">tRNA pseudouridine(38-40) synthase</fullName>
    </alternativeName>
    <alternativeName>
        <fullName evidence="4">tRNA pseudouridylate synthase I</fullName>
    </alternativeName>
    <alternativeName>
        <fullName evidence="4">tRNA-uridine isomerase I</fullName>
    </alternativeName>
</protein>
<evidence type="ECO:0000259" key="8">
    <source>
        <dbReference type="Pfam" id="PF01416"/>
    </source>
</evidence>
<evidence type="ECO:0000313" key="9">
    <source>
        <dbReference type="EMBL" id="TCO80819.1"/>
    </source>
</evidence>
<feature type="domain" description="Pseudouridine synthase I TruA alpha/beta" evidence="8">
    <location>
        <begin position="145"/>
        <end position="245"/>
    </location>
</feature>
<keyword evidence="10" id="KW-1185">Reference proteome</keyword>
<dbReference type="AlphaFoldDB" id="A0A4R2L996"/>
<dbReference type="FunFam" id="3.30.70.580:FF:000001">
    <property type="entry name" value="tRNA pseudouridine synthase A"/>
    <property type="match status" value="1"/>
</dbReference>
<evidence type="ECO:0000256" key="5">
    <source>
        <dbReference type="PIRSR" id="PIRSR001430-1"/>
    </source>
</evidence>
<dbReference type="HAMAP" id="MF_00171">
    <property type="entry name" value="TruA"/>
    <property type="match status" value="1"/>
</dbReference>
<dbReference type="GO" id="GO:0003723">
    <property type="term" value="F:RNA binding"/>
    <property type="evidence" value="ECO:0007669"/>
    <property type="project" value="InterPro"/>
</dbReference>
<evidence type="ECO:0000256" key="4">
    <source>
        <dbReference type="HAMAP-Rule" id="MF_00171"/>
    </source>
</evidence>
<gene>
    <name evidence="4" type="primary">truA</name>
    <name evidence="9" type="ORF">EV699_11120</name>
</gene>
<dbReference type="Pfam" id="PF01416">
    <property type="entry name" value="PseudoU_synth_1"/>
    <property type="match status" value="2"/>
</dbReference>
<evidence type="ECO:0000256" key="3">
    <source>
        <dbReference type="ARBA" id="ARBA00023235"/>
    </source>
</evidence>
<evidence type="ECO:0000256" key="2">
    <source>
        <dbReference type="ARBA" id="ARBA00022694"/>
    </source>
</evidence>
<dbReference type="EMBL" id="SLWY01000011">
    <property type="protein sequence ID" value="TCO80819.1"/>
    <property type="molecule type" value="Genomic_DNA"/>
</dbReference>
<dbReference type="InterPro" id="IPR020094">
    <property type="entry name" value="TruA/RsuA/RluB/E/F_N"/>
</dbReference>
<comment type="caution">
    <text evidence="4">Lacks conserved residue(s) required for the propagation of feature annotation.</text>
</comment>
<dbReference type="NCBIfam" id="TIGR00071">
    <property type="entry name" value="hisT_truA"/>
    <property type="match status" value="1"/>
</dbReference>
<reference evidence="9 10" key="1">
    <citation type="submission" date="2019-03" db="EMBL/GenBank/DDBJ databases">
        <title>Genomic Encyclopedia of Type Strains, Phase IV (KMG-IV): sequencing the most valuable type-strain genomes for metagenomic binning, comparative biology and taxonomic classification.</title>
        <authorList>
            <person name="Goeker M."/>
        </authorList>
    </citation>
    <scope>NUCLEOTIDE SEQUENCE [LARGE SCALE GENOMIC DNA]</scope>
    <source>
        <strain evidence="9 10">DSM 25287</strain>
    </source>
</reference>
<comment type="caution">
    <text evidence="9">The sequence shown here is derived from an EMBL/GenBank/DDBJ whole genome shotgun (WGS) entry which is preliminary data.</text>
</comment>
<comment type="function">
    <text evidence="4">Formation of pseudouridine at positions 38, 39 and 40 in the anticodon stem and loop of transfer RNAs.</text>
</comment>
<dbReference type="InterPro" id="IPR001406">
    <property type="entry name" value="PsdUridine_synth_TruA"/>
</dbReference>
<comment type="catalytic activity">
    <reaction evidence="4 7">
        <text>uridine(38/39/40) in tRNA = pseudouridine(38/39/40) in tRNA</text>
        <dbReference type="Rhea" id="RHEA:22376"/>
        <dbReference type="Rhea" id="RHEA-COMP:10085"/>
        <dbReference type="Rhea" id="RHEA-COMP:10087"/>
        <dbReference type="ChEBI" id="CHEBI:65314"/>
        <dbReference type="ChEBI" id="CHEBI:65315"/>
        <dbReference type="EC" id="5.4.99.12"/>
    </reaction>
</comment>
<keyword evidence="3 4" id="KW-0413">Isomerase</keyword>
<evidence type="ECO:0000313" key="10">
    <source>
        <dbReference type="Proteomes" id="UP000295765"/>
    </source>
</evidence>
<dbReference type="Gene3D" id="3.30.70.660">
    <property type="entry name" value="Pseudouridine synthase I, catalytic domain, C-terminal subdomain"/>
    <property type="match status" value="1"/>
</dbReference>
<comment type="subunit">
    <text evidence="4">Homodimer.</text>
</comment>
<dbReference type="EC" id="5.4.99.12" evidence="4"/>
<feature type="binding site" evidence="4 6">
    <location>
        <position position="110"/>
    </location>
    <ligand>
        <name>substrate</name>
    </ligand>
</feature>
<keyword evidence="2 4" id="KW-0819">tRNA processing</keyword>
<feature type="domain" description="Pseudouridine synthase I TruA alpha/beta" evidence="8">
    <location>
        <begin position="8"/>
        <end position="103"/>
    </location>
</feature>
<accession>A0A4R2L996</accession>
<dbReference type="GO" id="GO:0031119">
    <property type="term" value="P:tRNA pseudouridine synthesis"/>
    <property type="evidence" value="ECO:0007669"/>
    <property type="project" value="UniProtKB-UniRule"/>
</dbReference>
<feature type="active site" description="Nucleophile" evidence="4 5">
    <location>
        <position position="52"/>
    </location>
</feature>
<dbReference type="GO" id="GO:0160147">
    <property type="term" value="F:tRNA pseudouridine(38-40) synthase activity"/>
    <property type="evidence" value="ECO:0007669"/>
    <property type="project" value="UniProtKB-EC"/>
</dbReference>
<dbReference type="SUPFAM" id="SSF55120">
    <property type="entry name" value="Pseudouridine synthase"/>
    <property type="match status" value="1"/>
</dbReference>
<comment type="similarity">
    <text evidence="1 4 7">Belongs to the tRNA pseudouridine synthase TruA family.</text>
</comment>
<dbReference type="OrthoDB" id="9811823at2"/>
<dbReference type="InterPro" id="IPR020095">
    <property type="entry name" value="PsdUridine_synth_TruA_C"/>
</dbReference>
<dbReference type="Proteomes" id="UP000295765">
    <property type="component" value="Unassembled WGS sequence"/>
</dbReference>
<evidence type="ECO:0000256" key="7">
    <source>
        <dbReference type="RuleBase" id="RU003792"/>
    </source>
</evidence>
<dbReference type="PIRSF" id="PIRSF001430">
    <property type="entry name" value="tRNA_psdUrid_synth"/>
    <property type="match status" value="1"/>
</dbReference>
<dbReference type="PANTHER" id="PTHR11142">
    <property type="entry name" value="PSEUDOURIDYLATE SYNTHASE"/>
    <property type="match status" value="1"/>
</dbReference>
<organism evidence="9 10">
    <name type="scientific">Plasticicumulans lactativorans</name>
    <dbReference type="NCBI Taxonomy" id="1133106"/>
    <lineage>
        <taxon>Bacteria</taxon>
        <taxon>Pseudomonadati</taxon>
        <taxon>Pseudomonadota</taxon>
        <taxon>Gammaproteobacteria</taxon>
        <taxon>Candidatus Competibacteraceae</taxon>
        <taxon>Plasticicumulans</taxon>
    </lineage>
</organism>
<dbReference type="RefSeq" id="WP_132542515.1">
    <property type="nucleotide sequence ID" value="NZ_SLWY01000011.1"/>
</dbReference>
<proteinExistence type="inferred from homology"/>